<dbReference type="EMBL" id="BAABIK010000053">
    <property type="protein sequence ID" value="GAA4958393.1"/>
    <property type="molecule type" value="Genomic_DNA"/>
</dbReference>
<organism evidence="2 3">
    <name type="scientific">Streptomonospora halophila</name>
    <dbReference type="NCBI Taxonomy" id="427369"/>
    <lineage>
        <taxon>Bacteria</taxon>
        <taxon>Bacillati</taxon>
        <taxon>Actinomycetota</taxon>
        <taxon>Actinomycetes</taxon>
        <taxon>Streptosporangiales</taxon>
        <taxon>Nocardiopsidaceae</taxon>
        <taxon>Streptomonospora</taxon>
    </lineage>
</organism>
<feature type="region of interest" description="Disordered" evidence="1">
    <location>
        <begin position="1"/>
        <end position="34"/>
    </location>
</feature>
<keyword evidence="3" id="KW-1185">Reference proteome</keyword>
<protein>
    <submittedName>
        <fullName evidence="2">Uncharacterized protein</fullName>
    </submittedName>
</protein>
<reference evidence="3" key="1">
    <citation type="journal article" date="2019" name="Int. J. Syst. Evol. Microbiol.">
        <title>The Global Catalogue of Microorganisms (GCM) 10K type strain sequencing project: providing services to taxonomists for standard genome sequencing and annotation.</title>
        <authorList>
            <consortium name="The Broad Institute Genomics Platform"/>
            <consortium name="The Broad Institute Genome Sequencing Center for Infectious Disease"/>
            <person name="Wu L."/>
            <person name="Ma J."/>
        </authorList>
    </citation>
    <scope>NUCLEOTIDE SEQUENCE [LARGE SCALE GENOMIC DNA]</scope>
    <source>
        <strain evidence="3">JCM 18123</strain>
    </source>
</reference>
<evidence type="ECO:0000313" key="2">
    <source>
        <dbReference type="EMBL" id="GAA4958393.1"/>
    </source>
</evidence>
<sequence>MRAQMKGGAEVTDATPLAHTEKAGDAHAATEEQQAAGIAERTLQMARDRLAALDDMPTADHVAVFDELHQKLSTVLNGLEQDDGPRG</sequence>
<evidence type="ECO:0000256" key="1">
    <source>
        <dbReference type="SAM" id="MobiDB-lite"/>
    </source>
</evidence>
<feature type="compositionally biased region" description="Basic and acidic residues" evidence="1">
    <location>
        <begin position="19"/>
        <end position="30"/>
    </location>
</feature>
<dbReference type="Proteomes" id="UP001499993">
    <property type="component" value="Unassembled WGS sequence"/>
</dbReference>
<proteinExistence type="predicted"/>
<comment type="caution">
    <text evidence="2">The sequence shown here is derived from an EMBL/GenBank/DDBJ whole genome shotgun (WGS) entry which is preliminary data.</text>
</comment>
<gene>
    <name evidence="2" type="ORF">GCM10023224_50460</name>
</gene>
<name>A0ABP9H018_9ACTN</name>
<evidence type="ECO:0000313" key="3">
    <source>
        <dbReference type="Proteomes" id="UP001499993"/>
    </source>
</evidence>
<accession>A0ABP9H018</accession>